<dbReference type="EMBL" id="BARS01035330">
    <property type="protein sequence ID" value="GAG17324.1"/>
    <property type="molecule type" value="Genomic_DNA"/>
</dbReference>
<dbReference type="AlphaFoldDB" id="X0VGA2"/>
<evidence type="ECO:0000256" key="1">
    <source>
        <dbReference type="ARBA" id="ARBA00022741"/>
    </source>
</evidence>
<organism evidence="4">
    <name type="scientific">marine sediment metagenome</name>
    <dbReference type="NCBI Taxonomy" id="412755"/>
    <lineage>
        <taxon>unclassified sequences</taxon>
        <taxon>metagenomes</taxon>
        <taxon>ecological metagenomes</taxon>
    </lineage>
</organism>
<protein>
    <recommendedName>
        <fullName evidence="3">Tr-type G domain-containing protein</fullName>
    </recommendedName>
</protein>
<reference evidence="4" key="1">
    <citation type="journal article" date="2014" name="Front. Microbiol.">
        <title>High frequency of phylogenetically diverse reductive dehalogenase-homologous genes in deep subseafloor sedimentary metagenomes.</title>
        <authorList>
            <person name="Kawai M."/>
            <person name="Futagami T."/>
            <person name="Toyoda A."/>
            <person name="Takaki Y."/>
            <person name="Nishi S."/>
            <person name="Hori S."/>
            <person name="Arai W."/>
            <person name="Tsubouchi T."/>
            <person name="Morono Y."/>
            <person name="Uchiyama I."/>
            <person name="Ito T."/>
            <person name="Fujiyama A."/>
            <person name="Inagaki F."/>
            <person name="Takami H."/>
        </authorList>
    </citation>
    <scope>NUCLEOTIDE SEQUENCE</scope>
    <source>
        <strain evidence="4">Expedition CK06-06</strain>
    </source>
</reference>
<dbReference type="InterPro" id="IPR027417">
    <property type="entry name" value="P-loop_NTPase"/>
</dbReference>
<evidence type="ECO:0000256" key="2">
    <source>
        <dbReference type="ARBA" id="ARBA00023134"/>
    </source>
</evidence>
<feature type="non-terminal residue" evidence="4">
    <location>
        <position position="258"/>
    </location>
</feature>
<comment type="caution">
    <text evidence="4">The sequence shown here is derived from an EMBL/GenBank/DDBJ whole genome shotgun (WGS) entry which is preliminary data.</text>
</comment>
<dbReference type="CDD" id="cd04170">
    <property type="entry name" value="EF-G_bact"/>
    <property type="match status" value="1"/>
</dbReference>
<dbReference type="GO" id="GO:0003924">
    <property type="term" value="F:GTPase activity"/>
    <property type="evidence" value="ECO:0007669"/>
    <property type="project" value="InterPro"/>
</dbReference>
<dbReference type="PROSITE" id="PS51722">
    <property type="entry name" value="G_TR_2"/>
    <property type="match status" value="1"/>
</dbReference>
<dbReference type="InterPro" id="IPR005225">
    <property type="entry name" value="Small_GTP-bd"/>
</dbReference>
<keyword evidence="2" id="KW-0342">GTP-binding</keyword>
<name>X0VGA2_9ZZZZ</name>
<evidence type="ECO:0000259" key="3">
    <source>
        <dbReference type="PROSITE" id="PS51722"/>
    </source>
</evidence>
<dbReference type="PANTHER" id="PTHR43261:SF6">
    <property type="entry name" value="ELONGATION FACTOR G-LIKE PROTEIN"/>
    <property type="match status" value="1"/>
</dbReference>
<sequence length="258" mass="27831">FAAKAITRLGKVDDGSTTSDYDPAETKRKISINLATLPCEWKETKINIIDAPGYPDFVGEVKAAMRVCEGAVIAVCAASGVEVGTEQVWTYCEEANLPRLIFVNKMDRENANFDQTLDQIQSKLGGKCLPLQLPIGSEDNFEGIVDLLAMKSYTGSEAKEGEIPSSLSEQANSFREKLIEAIAEIDDSLIEKYLGGEELTPEELGDGLRKAVADGKIVPILVGSALKNIGVTPLLDTIRDLLPSPQQGEVVITDEASK</sequence>
<proteinExistence type="predicted"/>
<dbReference type="NCBIfam" id="TIGR00231">
    <property type="entry name" value="small_GTP"/>
    <property type="match status" value="1"/>
</dbReference>
<dbReference type="InterPro" id="IPR000795">
    <property type="entry name" value="T_Tr_GTP-bd_dom"/>
</dbReference>
<dbReference type="Gene3D" id="3.40.50.300">
    <property type="entry name" value="P-loop containing nucleotide triphosphate hydrolases"/>
    <property type="match status" value="1"/>
</dbReference>
<dbReference type="Pfam" id="PF00009">
    <property type="entry name" value="GTP_EFTU"/>
    <property type="match status" value="1"/>
</dbReference>
<feature type="domain" description="Tr-type G" evidence="3">
    <location>
        <begin position="1"/>
        <end position="246"/>
    </location>
</feature>
<keyword evidence="1" id="KW-0547">Nucleotide-binding</keyword>
<dbReference type="GO" id="GO:0032790">
    <property type="term" value="P:ribosome disassembly"/>
    <property type="evidence" value="ECO:0007669"/>
    <property type="project" value="TreeGrafter"/>
</dbReference>
<feature type="non-terminal residue" evidence="4">
    <location>
        <position position="1"/>
    </location>
</feature>
<dbReference type="PANTHER" id="PTHR43261">
    <property type="entry name" value="TRANSLATION ELONGATION FACTOR G-RELATED"/>
    <property type="match status" value="1"/>
</dbReference>
<gene>
    <name evidence="4" type="ORF">S01H1_54446</name>
</gene>
<dbReference type="GO" id="GO:0005525">
    <property type="term" value="F:GTP binding"/>
    <property type="evidence" value="ECO:0007669"/>
    <property type="project" value="UniProtKB-KW"/>
</dbReference>
<dbReference type="SUPFAM" id="SSF52540">
    <property type="entry name" value="P-loop containing nucleoside triphosphate hydrolases"/>
    <property type="match status" value="1"/>
</dbReference>
<evidence type="ECO:0000313" key="4">
    <source>
        <dbReference type="EMBL" id="GAG17324.1"/>
    </source>
</evidence>
<accession>X0VGA2</accession>